<protein>
    <submittedName>
        <fullName evidence="1">Uncharacterized protein</fullName>
    </submittedName>
</protein>
<accession>A0A106QCD7</accession>
<evidence type="ECO:0000313" key="1">
    <source>
        <dbReference type="EMBL" id="KWA84298.1"/>
    </source>
</evidence>
<dbReference type="AlphaFoldDB" id="A0A106QCD7"/>
<reference evidence="1 2" key="1">
    <citation type="submission" date="2015-11" db="EMBL/GenBank/DDBJ databases">
        <title>Expanding the genomic diversity of Burkholderia species for the development of highly accurate diagnostics.</title>
        <authorList>
            <person name="Sahl J."/>
            <person name="Keim P."/>
            <person name="Wagner D."/>
        </authorList>
    </citation>
    <scope>NUCLEOTIDE SEQUENCE [LARGE SCALE GENOMIC DNA]</scope>
    <source>
        <strain evidence="1 2">MSMB2087WGS</strain>
    </source>
</reference>
<comment type="caution">
    <text evidence="1">The sequence shown here is derived from an EMBL/GenBank/DDBJ whole genome shotgun (WGS) entry which is preliminary data.</text>
</comment>
<dbReference type="EMBL" id="LPHD01000049">
    <property type="protein sequence ID" value="KWA84298.1"/>
    <property type="molecule type" value="Genomic_DNA"/>
</dbReference>
<sequence length="138" mass="15332">MPNVPRYSDDTLLSRALTCALLDRESLLDAYGGEGPTADEIRTQIASLEALKGKKLARMTPAEQLTAMEAFLYGEQWEQGLADSSPGKETEASCRKNVTLFREVRVRRWGKTQQEVAMENSAVIPLTELLQRQTGKST</sequence>
<dbReference type="Proteomes" id="UP000060630">
    <property type="component" value="Unassembled WGS sequence"/>
</dbReference>
<evidence type="ECO:0000313" key="2">
    <source>
        <dbReference type="Proteomes" id="UP000060630"/>
    </source>
</evidence>
<proteinExistence type="predicted"/>
<gene>
    <name evidence="1" type="ORF">WL29_23360</name>
</gene>
<name>A0A106QCD7_9BURK</name>
<organism evidence="1 2">
    <name type="scientific">Burkholderia ubonensis</name>
    <dbReference type="NCBI Taxonomy" id="101571"/>
    <lineage>
        <taxon>Bacteria</taxon>
        <taxon>Pseudomonadati</taxon>
        <taxon>Pseudomonadota</taxon>
        <taxon>Betaproteobacteria</taxon>
        <taxon>Burkholderiales</taxon>
        <taxon>Burkholderiaceae</taxon>
        <taxon>Burkholderia</taxon>
        <taxon>Burkholderia cepacia complex</taxon>
    </lineage>
</organism>